<sequence length="305" mass="33301">MTRLHTAGDRSFATGIALVLTGASLWGISGTVGQFLFQYYHFTAEWLVVARLLLSGILLLFIAYKKEGTRIWTVWKEKKDALSLIGFSIFGMLAVQYTYFAAIVHSNAATATVLQYLGPVIITLYVAARGKRLPTSREAIAVLLAVIGTFLLVTQGNFSQLSISGWALFWGLGSAAAMAFYTIQPYNLLKKWGSLMIVGWSMVAGGIGFSFIHPPWRLAGNWSPASGLAVFFIIILGTLVAFYCYLESLKYLSPAETSLFASVEPLSAAFTSVLWLKVPFSFAAWGGTFCIIATIVLLSRGKSRK</sequence>
<feature type="transmembrane region" description="Helical" evidence="6">
    <location>
        <begin position="139"/>
        <end position="158"/>
    </location>
</feature>
<evidence type="ECO:0000256" key="2">
    <source>
        <dbReference type="ARBA" id="ARBA00007362"/>
    </source>
</evidence>
<comment type="caution">
    <text evidence="8">The sequence shown here is derived from an EMBL/GenBank/DDBJ whole genome shotgun (WGS) entry which is preliminary data.</text>
</comment>
<feature type="transmembrane region" description="Helical" evidence="6">
    <location>
        <begin position="46"/>
        <end position="64"/>
    </location>
</feature>
<dbReference type="RefSeq" id="WP_380773532.1">
    <property type="nucleotide sequence ID" value="NZ_JBHUEO010000019.1"/>
</dbReference>
<name>A0ABW4KKW8_9BACI</name>
<feature type="transmembrane region" description="Helical" evidence="6">
    <location>
        <begin position="195"/>
        <end position="213"/>
    </location>
</feature>
<feature type="transmembrane region" description="Helical" evidence="6">
    <location>
        <begin position="282"/>
        <end position="299"/>
    </location>
</feature>
<feature type="transmembrane region" description="Helical" evidence="6">
    <location>
        <begin position="258"/>
        <end position="276"/>
    </location>
</feature>
<feature type="transmembrane region" description="Helical" evidence="6">
    <location>
        <begin position="225"/>
        <end position="246"/>
    </location>
</feature>
<dbReference type="EMBL" id="JBHUEO010000019">
    <property type="protein sequence ID" value="MFD1706825.1"/>
    <property type="molecule type" value="Genomic_DNA"/>
</dbReference>
<feature type="transmembrane region" description="Helical" evidence="6">
    <location>
        <begin position="84"/>
        <end position="102"/>
    </location>
</feature>
<evidence type="ECO:0000256" key="6">
    <source>
        <dbReference type="SAM" id="Phobius"/>
    </source>
</evidence>
<evidence type="ECO:0000259" key="7">
    <source>
        <dbReference type="Pfam" id="PF00892"/>
    </source>
</evidence>
<evidence type="ECO:0000256" key="1">
    <source>
        <dbReference type="ARBA" id="ARBA00004127"/>
    </source>
</evidence>
<evidence type="ECO:0000313" key="8">
    <source>
        <dbReference type="EMBL" id="MFD1706825.1"/>
    </source>
</evidence>
<dbReference type="PANTHER" id="PTHR32322:SF2">
    <property type="entry name" value="EAMA DOMAIN-CONTAINING PROTEIN"/>
    <property type="match status" value="1"/>
</dbReference>
<dbReference type="Proteomes" id="UP001597301">
    <property type="component" value="Unassembled WGS sequence"/>
</dbReference>
<feature type="transmembrane region" description="Helical" evidence="6">
    <location>
        <begin position="12"/>
        <end position="40"/>
    </location>
</feature>
<keyword evidence="9" id="KW-1185">Reference proteome</keyword>
<dbReference type="InterPro" id="IPR000620">
    <property type="entry name" value="EamA_dom"/>
</dbReference>
<keyword evidence="3 6" id="KW-0812">Transmembrane</keyword>
<feature type="domain" description="EamA" evidence="7">
    <location>
        <begin position="166"/>
        <end position="299"/>
    </location>
</feature>
<evidence type="ECO:0000256" key="4">
    <source>
        <dbReference type="ARBA" id="ARBA00022989"/>
    </source>
</evidence>
<evidence type="ECO:0000256" key="5">
    <source>
        <dbReference type="ARBA" id="ARBA00023136"/>
    </source>
</evidence>
<keyword evidence="5 6" id="KW-0472">Membrane</keyword>
<proteinExistence type="inferred from homology"/>
<evidence type="ECO:0000313" key="9">
    <source>
        <dbReference type="Proteomes" id="UP001597301"/>
    </source>
</evidence>
<keyword evidence="4 6" id="KW-1133">Transmembrane helix</keyword>
<feature type="transmembrane region" description="Helical" evidence="6">
    <location>
        <begin position="108"/>
        <end position="127"/>
    </location>
</feature>
<feature type="transmembrane region" description="Helical" evidence="6">
    <location>
        <begin position="164"/>
        <end position="183"/>
    </location>
</feature>
<dbReference type="PANTHER" id="PTHR32322">
    <property type="entry name" value="INNER MEMBRANE TRANSPORTER"/>
    <property type="match status" value="1"/>
</dbReference>
<dbReference type="SUPFAM" id="SSF103481">
    <property type="entry name" value="Multidrug resistance efflux transporter EmrE"/>
    <property type="match status" value="2"/>
</dbReference>
<evidence type="ECO:0000256" key="3">
    <source>
        <dbReference type="ARBA" id="ARBA00022692"/>
    </source>
</evidence>
<dbReference type="Pfam" id="PF00892">
    <property type="entry name" value="EamA"/>
    <property type="match status" value="2"/>
</dbReference>
<comment type="subcellular location">
    <subcellularLocation>
        <location evidence="1">Endomembrane system</location>
        <topology evidence="1">Multi-pass membrane protein</topology>
    </subcellularLocation>
</comment>
<protein>
    <submittedName>
        <fullName evidence="8">DMT family transporter</fullName>
    </submittedName>
</protein>
<accession>A0ABW4KKW8</accession>
<organism evidence="8 9">
    <name type="scientific">Siminovitchia sediminis</name>
    <dbReference type="NCBI Taxonomy" id="1274353"/>
    <lineage>
        <taxon>Bacteria</taxon>
        <taxon>Bacillati</taxon>
        <taxon>Bacillota</taxon>
        <taxon>Bacilli</taxon>
        <taxon>Bacillales</taxon>
        <taxon>Bacillaceae</taxon>
        <taxon>Siminovitchia</taxon>
    </lineage>
</organism>
<comment type="similarity">
    <text evidence="2">Belongs to the EamA transporter family.</text>
</comment>
<reference evidence="9" key="1">
    <citation type="journal article" date="2019" name="Int. J. Syst. Evol. Microbiol.">
        <title>The Global Catalogue of Microorganisms (GCM) 10K type strain sequencing project: providing services to taxonomists for standard genome sequencing and annotation.</title>
        <authorList>
            <consortium name="The Broad Institute Genomics Platform"/>
            <consortium name="The Broad Institute Genome Sequencing Center for Infectious Disease"/>
            <person name="Wu L."/>
            <person name="Ma J."/>
        </authorList>
    </citation>
    <scope>NUCLEOTIDE SEQUENCE [LARGE SCALE GENOMIC DNA]</scope>
    <source>
        <strain evidence="9">CGMCC 1.12295</strain>
    </source>
</reference>
<dbReference type="InterPro" id="IPR050638">
    <property type="entry name" value="AA-Vitamin_Transporters"/>
</dbReference>
<dbReference type="InterPro" id="IPR037185">
    <property type="entry name" value="EmrE-like"/>
</dbReference>
<gene>
    <name evidence="8" type="ORF">ACFSCZ_08775</name>
</gene>
<feature type="domain" description="EamA" evidence="7">
    <location>
        <begin position="14"/>
        <end position="153"/>
    </location>
</feature>